<evidence type="ECO:0000256" key="7">
    <source>
        <dbReference type="SAM" id="Phobius"/>
    </source>
</evidence>
<evidence type="ECO:0000256" key="1">
    <source>
        <dbReference type="ARBA" id="ARBA00004477"/>
    </source>
</evidence>
<comment type="function">
    <text evidence="6">May play a role in the formation of lipid droplets (LDs), which are storage organelles at the center of lipid and energy homeostasis. May directly bind to diacylglycerol (DAGs) and triacylglycerol.</text>
</comment>
<dbReference type="PANTHER" id="PTHR23129">
    <property type="entry name" value="ACYL-COENZYME A DIPHOSPHATASE FITM2"/>
    <property type="match status" value="1"/>
</dbReference>
<feature type="transmembrane region" description="Helical" evidence="7">
    <location>
        <begin position="62"/>
        <end position="82"/>
    </location>
</feature>
<dbReference type="InterPro" id="IPR046402">
    <property type="entry name" value="FIT1"/>
</dbReference>
<name>A0ABV0YAW3_9TELE</name>
<evidence type="ECO:0000256" key="5">
    <source>
        <dbReference type="ARBA" id="ARBA00023136"/>
    </source>
</evidence>
<evidence type="ECO:0000256" key="6">
    <source>
        <dbReference type="HAMAP-Rule" id="MF_03229"/>
    </source>
</evidence>
<keyword evidence="3 6" id="KW-0256">Endoplasmic reticulum</keyword>
<keyword evidence="9" id="KW-1185">Reference proteome</keyword>
<dbReference type="HAMAP" id="MF_03230">
    <property type="entry name" value="FITM2"/>
    <property type="match status" value="1"/>
</dbReference>
<feature type="transmembrane region" description="Helical" evidence="7">
    <location>
        <begin position="102"/>
        <end position="121"/>
    </location>
</feature>
<reference evidence="8 9" key="1">
    <citation type="submission" date="2021-06" db="EMBL/GenBank/DDBJ databases">
        <authorList>
            <person name="Palmer J.M."/>
        </authorList>
    </citation>
    <scope>NUCLEOTIDE SEQUENCE [LARGE SCALE GENOMIC DNA]</scope>
    <source>
        <strain evidence="8 9">AS_MEX2019</strain>
        <tissue evidence="8">Muscle</tissue>
    </source>
</reference>
<keyword evidence="4 6" id="KW-1133">Transmembrane helix</keyword>
<gene>
    <name evidence="6" type="primary">FITM1</name>
    <name evidence="6" type="synonym">FIT1</name>
    <name evidence="8" type="ORF">AMECASPLE_008325</name>
</gene>
<dbReference type="PANTHER" id="PTHR23129:SF3">
    <property type="entry name" value="FAT STORAGE-INDUCING TRANSMEMBRANE PROTEIN 1"/>
    <property type="match status" value="1"/>
</dbReference>
<keyword evidence="5 6" id="KW-0472">Membrane</keyword>
<evidence type="ECO:0000256" key="4">
    <source>
        <dbReference type="ARBA" id="ARBA00022989"/>
    </source>
</evidence>
<comment type="similarity">
    <text evidence="6">Belongs to the FIT family. FIT1 subfamily.</text>
</comment>
<keyword evidence="2 6" id="KW-0812">Transmembrane</keyword>
<dbReference type="InterPro" id="IPR046401">
    <property type="entry name" value="FITM1/2"/>
</dbReference>
<evidence type="ECO:0000313" key="9">
    <source>
        <dbReference type="Proteomes" id="UP001469553"/>
    </source>
</evidence>
<feature type="transmembrane region" description="Helical" evidence="7">
    <location>
        <begin position="35"/>
        <end position="55"/>
    </location>
</feature>
<dbReference type="EMBL" id="JAHRIP010028655">
    <property type="protein sequence ID" value="MEQ2290949.1"/>
    <property type="molecule type" value="Genomic_DNA"/>
</dbReference>
<comment type="caution">
    <text evidence="6">Lacks conserved residue(s) required for the propagation of feature annotation.</text>
</comment>
<feature type="transmembrane region" description="Helical" evidence="7">
    <location>
        <begin position="243"/>
        <end position="266"/>
    </location>
</feature>
<dbReference type="Proteomes" id="UP001469553">
    <property type="component" value="Unassembled WGS sequence"/>
</dbReference>
<evidence type="ECO:0000313" key="8">
    <source>
        <dbReference type="EMBL" id="MEQ2290949.1"/>
    </source>
</evidence>
<dbReference type="InterPro" id="IPR019388">
    <property type="entry name" value="FIT"/>
</dbReference>
<proteinExistence type="inferred from homology"/>
<comment type="caution">
    <text evidence="8">The sequence shown here is derived from an EMBL/GenBank/DDBJ whole genome shotgun (WGS) entry which is preliminary data.</text>
</comment>
<organism evidence="8 9">
    <name type="scientific">Ameca splendens</name>
    <dbReference type="NCBI Taxonomy" id="208324"/>
    <lineage>
        <taxon>Eukaryota</taxon>
        <taxon>Metazoa</taxon>
        <taxon>Chordata</taxon>
        <taxon>Craniata</taxon>
        <taxon>Vertebrata</taxon>
        <taxon>Euteleostomi</taxon>
        <taxon>Actinopterygii</taxon>
        <taxon>Neopterygii</taxon>
        <taxon>Teleostei</taxon>
        <taxon>Neoteleostei</taxon>
        <taxon>Acanthomorphata</taxon>
        <taxon>Ovalentaria</taxon>
        <taxon>Atherinomorphae</taxon>
        <taxon>Cyprinodontiformes</taxon>
        <taxon>Goodeidae</taxon>
        <taxon>Ameca</taxon>
    </lineage>
</organism>
<sequence>MDPMTENASKSFTAEINLEKLQKIAAEVILPGRFIFRPLNAALELLTSILAWVLGSSLVQKHFHLMLSGLVLFGPVLSFWVSKYSIFANGNHYLYRKFLRSTWGWTCILTGSFIILLSFSARRSISLTLRHLSRIGLAGLLWWGCRRLLTLLEDAAGACYEPLAPVQDTQSSASAPPLLLLHEDQTKASCLKANMMWRGYEVSQETLILCLSCLLLVEELSVFGRHLAQEKRFHRSPSAPLRVLFLLCVVLLFIWMVLLLCLLAYFPAWPSQQLGGALGYLGWRSLYQGWYRLTPSEGSPGLPGEGLFTSTDSDKHSQLFNLFSK</sequence>
<evidence type="ECO:0000256" key="3">
    <source>
        <dbReference type="ARBA" id="ARBA00022824"/>
    </source>
</evidence>
<dbReference type="HAMAP" id="MF_03229">
    <property type="entry name" value="FITM1"/>
    <property type="match status" value="1"/>
</dbReference>
<comment type="subcellular location">
    <subcellularLocation>
        <location evidence="1 6">Endoplasmic reticulum membrane</location>
        <topology evidence="1 6">Multi-pass membrane protein</topology>
    </subcellularLocation>
</comment>
<accession>A0ABV0YAW3</accession>
<evidence type="ECO:0000256" key="2">
    <source>
        <dbReference type="ARBA" id="ARBA00022692"/>
    </source>
</evidence>
<protein>
    <recommendedName>
        <fullName evidence="6">Fat storage-inducing transmembrane protein 1 homolog</fullName>
    </recommendedName>
    <alternativeName>
        <fullName evidence="6">FITM1-like protein</fullName>
    </alternativeName>
    <alternativeName>
        <fullName evidence="6">Fat-inducing protein 1</fullName>
    </alternativeName>
</protein>